<comment type="function">
    <text evidence="14">Catalyzes the conversion of GlcNAc-6-P into GlcNAc-1-P during the synthesis of uridine diphosphate/UDP-GlcNAc, a sugar nucleotide critical to multiple glycosylation pathways including protein N- and O-glycosylation.</text>
</comment>
<name>A0AAN8KT11_9TELE</name>
<sequence>MEVLERVEGQERSKVMWCGDFNAHNTLWVGGEGKRMDGNGQVMEHFIERKDLVCLNDGRGTRIDVATGKESALDLTLVSSTMAGICEWEVWEESAVGSDHYPIVCTVGQREEEVLVDGVGRWVFGRAKWDQLQELSEQVMARVDMRGDVDSMKNWVRTALVGAATEAIPKSSGRRRRKAVPWWTEECEAMVRIRNRAFRVLKRTHNFQHLIQYKQAQAMVKITIRQAKSHVARRIGKLSIHSTSLLASSSTTARMAQFEEVSQKSAVHPMPVGLVLQYGTAGFRTNAKQLDHVMFRMGLLATLRSKKTKATIGVMVTASHNPEEDNGVKLVDPMGEMVTPAWEGYATQLANAEQEGLLTALKDVIEREAISMAQEASVFVGKDTRPSSESLSQAVLDGVHALGGHSKDYGLVTTPQLHYMVCCQNTQGRYGEATVKGYYRKLSQAFIQLTKNVPNRTDDQKALLVDGANGIGALKVCEMETYLKNELQLSLFNDGSSGKLNHLCGADYVKVQQRAPKGVEMTAGERCCSYDGDADRIVYYYSGSAGRFHLLDGDKIATLISTYLKELLTQAGLDLQIAVVQTAYANGSSTQYLEDTMKVIVRCTKTGVKHLHHAAQEFDIGVYFEANGHGTVLFSKAAEEKIQQLAQDSNTNDERKRAALLLQNTVNLINQTVGDAISDMLLIEAVLAIRGMTVQQWDAIYTDLPNRQLKVKVADRRVIDTTDAERRTVSPAGLQEAIDSLVKKYRQARSFVRPSGTEDVVRVYAEADTQESADALAHEVSLAVYRLAGGVGEEPKPL</sequence>
<evidence type="ECO:0000256" key="16">
    <source>
        <dbReference type="ARBA" id="ARBA00081059"/>
    </source>
</evidence>
<protein>
    <recommendedName>
        <fullName evidence="15">Phosphoacetylglucosamine mutase</fullName>
        <ecNumber evidence="5">5.4.2.3</ecNumber>
    </recommendedName>
    <alternativeName>
        <fullName evidence="13">Acetylglucosamine phosphomutase</fullName>
    </alternativeName>
    <alternativeName>
        <fullName evidence="12">N-acetylglucosamine-phosphate mutase</fullName>
    </alternativeName>
    <alternativeName>
        <fullName evidence="16">Phosphoglucomutase-3</fullName>
    </alternativeName>
</protein>
<gene>
    <name evidence="22" type="ORF">J4Q44_G00320710</name>
</gene>
<dbReference type="Gene3D" id="3.60.10.10">
    <property type="entry name" value="Endonuclease/exonuclease/phosphatase"/>
    <property type="match status" value="1"/>
</dbReference>
<evidence type="ECO:0000256" key="6">
    <source>
        <dbReference type="ARBA" id="ARBA00022553"/>
    </source>
</evidence>
<dbReference type="SUPFAM" id="SSF56219">
    <property type="entry name" value="DNase I-like"/>
    <property type="match status" value="1"/>
</dbReference>
<keyword evidence="10" id="KW-0413">Isomerase</keyword>
<evidence type="ECO:0000259" key="17">
    <source>
        <dbReference type="Pfam" id="PF00408"/>
    </source>
</evidence>
<evidence type="ECO:0000256" key="12">
    <source>
        <dbReference type="ARBA" id="ARBA00031926"/>
    </source>
</evidence>
<dbReference type="CDD" id="cd03086">
    <property type="entry name" value="PGM3"/>
    <property type="match status" value="1"/>
</dbReference>
<evidence type="ECO:0000259" key="20">
    <source>
        <dbReference type="Pfam" id="PF21404"/>
    </source>
</evidence>
<dbReference type="EMBL" id="JAGTTL010000031">
    <property type="protein sequence ID" value="KAK6297488.1"/>
    <property type="molecule type" value="Genomic_DNA"/>
</dbReference>
<dbReference type="GO" id="GO:0000287">
    <property type="term" value="F:magnesium ion binding"/>
    <property type="evidence" value="ECO:0007669"/>
    <property type="project" value="InterPro"/>
</dbReference>
<comment type="pathway">
    <text evidence="3">Nucleotide-sugar biosynthesis; UDP-N-acetyl-alpha-D-glucosamine biosynthesis; N-acetyl-alpha-D-glucosamine 1-phosphate from alpha-D-glucosamine 6-phosphate (route I): step 2/2.</text>
</comment>
<evidence type="ECO:0000256" key="4">
    <source>
        <dbReference type="ARBA" id="ARBA00010231"/>
    </source>
</evidence>
<organism evidence="22 23">
    <name type="scientific">Coregonus suidteri</name>
    <dbReference type="NCBI Taxonomy" id="861788"/>
    <lineage>
        <taxon>Eukaryota</taxon>
        <taxon>Metazoa</taxon>
        <taxon>Chordata</taxon>
        <taxon>Craniata</taxon>
        <taxon>Vertebrata</taxon>
        <taxon>Euteleostomi</taxon>
        <taxon>Actinopterygii</taxon>
        <taxon>Neopterygii</taxon>
        <taxon>Teleostei</taxon>
        <taxon>Protacanthopterygii</taxon>
        <taxon>Salmoniformes</taxon>
        <taxon>Salmonidae</taxon>
        <taxon>Coregoninae</taxon>
        <taxon>Coregonus</taxon>
    </lineage>
</organism>
<keyword evidence="7" id="KW-0479">Metal-binding</keyword>
<feature type="domain" description="Phosphoacetylglucosamine mutase AMG1" evidence="20">
    <location>
        <begin position="552"/>
        <end position="690"/>
    </location>
</feature>
<evidence type="ECO:0000256" key="2">
    <source>
        <dbReference type="ARBA" id="ARBA00001946"/>
    </source>
</evidence>
<feature type="domain" description="Alpha-D-phosphohexomutase alpha/beta/alpha" evidence="18">
    <location>
        <begin position="368"/>
        <end position="421"/>
    </location>
</feature>
<evidence type="ECO:0000256" key="1">
    <source>
        <dbReference type="ARBA" id="ARBA00000558"/>
    </source>
</evidence>
<evidence type="ECO:0000256" key="9">
    <source>
        <dbReference type="ARBA" id="ARBA00022990"/>
    </source>
</evidence>
<dbReference type="PROSITE" id="PS00710">
    <property type="entry name" value="PGM_PMM"/>
    <property type="match status" value="1"/>
</dbReference>
<dbReference type="Pfam" id="PF02878">
    <property type="entry name" value="PGM_PMM_I"/>
    <property type="match status" value="2"/>
</dbReference>
<feature type="domain" description="Alpha-D-phosphohexomutase C-terminal" evidence="17">
    <location>
        <begin position="729"/>
        <end position="781"/>
    </location>
</feature>
<dbReference type="InterPro" id="IPR016657">
    <property type="entry name" value="PAGM"/>
</dbReference>
<comment type="cofactor">
    <cofactor evidence="2">
        <name>Mg(2+)</name>
        <dbReference type="ChEBI" id="CHEBI:18420"/>
    </cofactor>
</comment>
<dbReference type="FunFam" id="3.40.120.10:FF:000015">
    <property type="entry name" value="Phosphoacetylglucosamine mutase"/>
    <property type="match status" value="1"/>
</dbReference>
<evidence type="ECO:0000256" key="10">
    <source>
        <dbReference type="ARBA" id="ARBA00023235"/>
    </source>
</evidence>
<proteinExistence type="inferred from homology"/>
<reference evidence="22 23" key="1">
    <citation type="submission" date="2021-04" db="EMBL/GenBank/DDBJ databases">
        <authorList>
            <person name="De Guttry C."/>
            <person name="Zahm M."/>
            <person name="Klopp C."/>
            <person name="Cabau C."/>
            <person name="Louis A."/>
            <person name="Berthelot C."/>
            <person name="Parey E."/>
            <person name="Roest Crollius H."/>
            <person name="Montfort J."/>
            <person name="Robinson-Rechavi M."/>
            <person name="Bucao C."/>
            <person name="Bouchez O."/>
            <person name="Gislard M."/>
            <person name="Lluch J."/>
            <person name="Milhes M."/>
            <person name="Lampietro C."/>
            <person name="Lopez Roques C."/>
            <person name="Donnadieu C."/>
            <person name="Braasch I."/>
            <person name="Desvignes T."/>
            <person name="Postlethwait J."/>
            <person name="Bobe J."/>
            <person name="Wedekind C."/>
            <person name="Guiguen Y."/>
        </authorList>
    </citation>
    <scope>NUCLEOTIDE SEQUENCE [LARGE SCALE GENOMIC DNA]</scope>
    <source>
        <strain evidence="22">Cs_M1</strain>
        <tissue evidence="22">Blood</tissue>
    </source>
</reference>
<dbReference type="InterPro" id="IPR036900">
    <property type="entry name" value="A-D-PHexomutase_C_sf"/>
</dbReference>
<dbReference type="Pfam" id="PF14529">
    <property type="entry name" value="Exo_endo_phos_2"/>
    <property type="match status" value="1"/>
</dbReference>
<dbReference type="Pfam" id="PF21404">
    <property type="entry name" value="AMG1_III"/>
    <property type="match status" value="1"/>
</dbReference>
<evidence type="ECO:0000313" key="23">
    <source>
        <dbReference type="Proteomes" id="UP001356427"/>
    </source>
</evidence>
<comment type="catalytic activity">
    <reaction evidence="1">
        <text>N-acetyl-alpha-D-glucosamine 1-phosphate = N-acetyl-D-glucosamine 6-phosphate</text>
        <dbReference type="Rhea" id="RHEA:23804"/>
        <dbReference type="ChEBI" id="CHEBI:57513"/>
        <dbReference type="ChEBI" id="CHEBI:57776"/>
        <dbReference type="EC" id="5.4.2.3"/>
    </reaction>
</comment>
<evidence type="ECO:0000259" key="19">
    <source>
        <dbReference type="Pfam" id="PF14529"/>
    </source>
</evidence>
<dbReference type="InterPro" id="IPR049022">
    <property type="entry name" value="AMG1_III"/>
</dbReference>
<accession>A0AAN8KT11</accession>
<dbReference type="InterPro" id="IPR016066">
    <property type="entry name" value="A-D-PHexomutase_CS"/>
</dbReference>
<dbReference type="GO" id="GO:0005975">
    <property type="term" value="P:carbohydrate metabolic process"/>
    <property type="evidence" value="ECO:0007669"/>
    <property type="project" value="InterPro"/>
</dbReference>
<dbReference type="InterPro" id="IPR049023">
    <property type="entry name" value="AMG1_II"/>
</dbReference>
<dbReference type="FunFam" id="3.40.120.10:FF:000013">
    <property type="entry name" value="Phosphoacetylglucosamine mutase"/>
    <property type="match status" value="1"/>
</dbReference>
<dbReference type="FunFam" id="3.30.310.50:FF:000003">
    <property type="entry name" value="Phosphoacetylglucosamine mutase"/>
    <property type="match status" value="1"/>
</dbReference>
<dbReference type="InterPro" id="IPR005844">
    <property type="entry name" value="A-D-PHexomutase_a/b/a-I"/>
</dbReference>
<keyword evidence="9" id="KW-0007">Acetylation</keyword>
<evidence type="ECO:0000256" key="5">
    <source>
        <dbReference type="ARBA" id="ARBA00012731"/>
    </source>
</evidence>
<dbReference type="Pfam" id="PF21405">
    <property type="entry name" value="AMG1_II"/>
    <property type="match status" value="1"/>
</dbReference>
<evidence type="ECO:0000256" key="14">
    <source>
        <dbReference type="ARBA" id="ARBA00060228"/>
    </source>
</evidence>
<evidence type="ECO:0000259" key="18">
    <source>
        <dbReference type="Pfam" id="PF02878"/>
    </source>
</evidence>
<evidence type="ECO:0000256" key="8">
    <source>
        <dbReference type="ARBA" id="ARBA00022842"/>
    </source>
</evidence>
<dbReference type="PANTHER" id="PTHR45955:SF1">
    <property type="entry name" value="PHOSPHOACETYLGLUCOSAMINE MUTASE"/>
    <property type="match status" value="1"/>
</dbReference>
<dbReference type="InterPro" id="IPR005135">
    <property type="entry name" value="Endo/exonuclease/phosphatase"/>
</dbReference>
<evidence type="ECO:0000313" key="22">
    <source>
        <dbReference type="EMBL" id="KAK6297488.1"/>
    </source>
</evidence>
<evidence type="ECO:0000256" key="7">
    <source>
        <dbReference type="ARBA" id="ARBA00022723"/>
    </source>
</evidence>
<dbReference type="GO" id="GO:0006048">
    <property type="term" value="P:UDP-N-acetylglucosamine biosynthetic process"/>
    <property type="evidence" value="ECO:0007669"/>
    <property type="project" value="UniProtKB-ARBA"/>
</dbReference>
<dbReference type="Gene3D" id="3.40.120.10">
    <property type="entry name" value="Alpha-D-Glucose-1,6-Bisphosphate, subunit A, domain 3"/>
    <property type="match status" value="2"/>
</dbReference>
<dbReference type="GO" id="GO:0030097">
    <property type="term" value="P:hemopoiesis"/>
    <property type="evidence" value="ECO:0007669"/>
    <property type="project" value="TreeGrafter"/>
</dbReference>
<dbReference type="Pfam" id="PF00408">
    <property type="entry name" value="PGM_PMM_IV"/>
    <property type="match status" value="1"/>
</dbReference>
<dbReference type="SUPFAM" id="SSF55957">
    <property type="entry name" value="Phosphoglucomutase, C-terminal domain"/>
    <property type="match status" value="1"/>
</dbReference>
<evidence type="ECO:0000256" key="3">
    <source>
        <dbReference type="ARBA" id="ARBA00004865"/>
    </source>
</evidence>
<dbReference type="FunFam" id="3.40.120.10:FF:000019">
    <property type="entry name" value="Phosphoacetylglucosamine mutase"/>
    <property type="match status" value="1"/>
</dbReference>
<keyword evidence="11" id="KW-0119">Carbohydrate metabolism</keyword>
<evidence type="ECO:0000256" key="11">
    <source>
        <dbReference type="ARBA" id="ARBA00023277"/>
    </source>
</evidence>
<keyword evidence="23" id="KW-1185">Reference proteome</keyword>
<evidence type="ECO:0000259" key="21">
    <source>
        <dbReference type="Pfam" id="PF21405"/>
    </source>
</evidence>
<dbReference type="Proteomes" id="UP001356427">
    <property type="component" value="Unassembled WGS sequence"/>
</dbReference>
<feature type="domain" description="Endonuclease/exonuclease/phosphatase" evidence="19">
    <location>
        <begin position="11"/>
        <end position="104"/>
    </location>
</feature>
<comment type="similarity">
    <text evidence="4">Belongs to the phosphohexose mutase family.</text>
</comment>
<comment type="caution">
    <text evidence="22">The sequence shown here is derived from an EMBL/GenBank/DDBJ whole genome shotgun (WGS) entry which is preliminary data.</text>
</comment>
<keyword evidence="6" id="KW-0597">Phosphoprotein</keyword>
<dbReference type="GO" id="GO:0004610">
    <property type="term" value="F:phosphoacetylglucosamine mutase activity"/>
    <property type="evidence" value="ECO:0007669"/>
    <property type="project" value="UniProtKB-EC"/>
</dbReference>
<dbReference type="PANTHER" id="PTHR45955">
    <property type="entry name" value="PHOSPHOACETYLGLUCOSAMINE MUTASE"/>
    <property type="match status" value="1"/>
</dbReference>
<dbReference type="InterPro" id="IPR005843">
    <property type="entry name" value="A-D-PHexomutase_C"/>
</dbReference>
<feature type="domain" description="Phosphoacetylglucosamine mutase AMG1" evidence="21">
    <location>
        <begin position="433"/>
        <end position="538"/>
    </location>
</feature>
<dbReference type="SUPFAM" id="SSF53738">
    <property type="entry name" value="Phosphoglucomutase, first 3 domains"/>
    <property type="match status" value="3"/>
</dbReference>
<evidence type="ECO:0000256" key="15">
    <source>
        <dbReference type="ARBA" id="ARBA00070218"/>
    </source>
</evidence>
<dbReference type="AlphaFoldDB" id="A0AAN8KT11"/>
<dbReference type="InterPro" id="IPR036691">
    <property type="entry name" value="Endo/exonu/phosph_ase_sf"/>
</dbReference>
<dbReference type="EC" id="5.4.2.3" evidence="5"/>
<keyword evidence="8" id="KW-0460">Magnesium</keyword>
<feature type="domain" description="Alpha-D-phosphohexomutase alpha/beta/alpha" evidence="18">
    <location>
        <begin position="306"/>
        <end position="343"/>
    </location>
</feature>
<evidence type="ECO:0000256" key="13">
    <source>
        <dbReference type="ARBA" id="ARBA00032065"/>
    </source>
</evidence>
<dbReference type="Gene3D" id="3.30.310.50">
    <property type="entry name" value="Alpha-D-phosphohexomutase, C-terminal domain"/>
    <property type="match status" value="1"/>
</dbReference>
<dbReference type="InterPro" id="IPR016055">
    <property type="entry name" value="A-D-PHexomutase_a/b/a-I/II/III"/>
</dbReference>